<proteinExistence type="predicted"/>
<name>A0A815IRC1_9BILA</name>
<dbReference type="Proteomes" id="UP000663829">
    <property type="component" value="Unassembled WGS sequence"/>
</dbReference>
<evidence type="ECO:0000313" key="2">
    <source>
        <dbReference type="EMBL" id="CAF4255223.1"/>
    </source>
</evidence>
<accession>A0A815IRC1</accession>
<dbReference type="AlphaFoldDB" id="A0A815IRC1"/>
<evidence type="ECO:0000313" key="3">
    <source>
        <dbReference type="Proteomes" id="UP000663829"/>
    </source>
</evidence>
<protein>
    <recommendedName>
        <fullName evidence="4">DDE-1 domain-containing protein</fullName>
    </recommendedName>
</protein>
<reference evidence="1" key="1">
    <citation type="submission" date="2021-02" db="EMBL/GenBank/DDBJ databases">
        <authorList>
            <person name="Nowell W R."/>
        </authorList>
    </citation>
    <scope>NUCLEOTIDE SEQUENCE</scope>
</reference>
<keyword evidence="3" id="KW-1185">Reference proteome</keyword>
<organism evidence="1 3">
    <name type="scientific">Didymodactylos carnosus</name>
    <dbReference type="NCBI Taxonomy" id="1234261"/>
    <lineage>
        <taxon>Eukaryota</taxon>
        <taxon>Metazoa</taxon>
        <taxon>Spiralia</taxon>
        <taxon>Gnathifera</taxon>
        <taxon>Rotifera</taxon>
        <taxon>Eurotatoria</taxon>
        <taxon>Bdelloidea</taxon>
        <taxon>Philodinida</taxon>
        <taxon>Philodinidae</taxon>
        <taxon>Didymodactylos</taxon>
    </lineage>
</organism>
<dbReference type="OrthoDB" id="6249720at2759"/>
<dbReference type="EMBL" id="CAJNOQ010015847">
    <property type="protein sequence ID" value="CAF1369869.1"/>
    <property type="molecule type" value="Genomic_DNA"/>
</dbReference>
<dbReference type="Proteomes" id="UP000681722">
    <property type="component" value="Unassembled WGS sequence"/>
</dbReference>
<evidence type="ECO:0000313" key="1">
    <source>
        <dbReference type="EMBL" id="CAF1369869.1"/>
    </source>
</evidence>
<gene>
    <name evidence="1" type="ORF">GPM918_LOCUS31801</name>
    <name evidence="2" type="ORF">SRO942_LOCUS32455</name>
</gene>
<dbReference type="EMBL" id="CAJOBC010074845">
    <property type="protein sequence ID" value="CAF4255223.1"/>
    <property type="molecule type" value="Genomic_DNA"/>
</dbReference>
<sequence>MSGCFSTSPYIVYAGKSLMSTWCRGGSDGTHYTVTSRGWIARKYQYGFEQIFIPSTSHISRPLLLKVDGHTSHISLELTDIAENKVEEEEENKGSDTDMDLSSRKIDEGQRSLLRKGLNFIPTQPLNETKVVSTLIAGVQAGIYRKSLRDREDIVSEVKKVLEQQLKADKKKDFEKLSRMQRRAIRKLKEDEDIIVIPADKGGKVGVINMTHYIKRIRGKLDTKA</sequence>
<evidence type="ECO:0008006" key="4">
    <source>
        <dbReference type="Google" id="ProtNLM"/>
    </source>
</evidence>
<comment type="caution">
    <text evidence="1">The sequence shown here is derived from an EMBL/GenBank/DDBJ whole genome shotgun (WGS) entry which is preliminary data.</text>
</comment>